<dbReference type="EC" id="4.2.1.1" evidence="2"/>
<name>A0ABY7HDG6_9BACT</name>
<organism evidence="8 9">
    <name type="scientific">Nannocystis punicea</name>
    <dbReference type="NCBI Taxonomy" id="2995304"/>
    <lineage>
        <taxon>Bacteria</taxon>
        <taxon>Pseudomonadati</taxon>
        <taxon>Myxococcota</taxon>
        <taxon>Polyangia</taxon>
        <taxon>Nannocystales</taxon>
        <taxon>Nannocystaceae</taxon>
        <taxon>Nannocystis</taxon>
    </lineage>
</organism>
<dbReference type="PROSITE" id="PS51144">
    <property type="entry name" value="ALPHA_CA_2"/>
    <property type="match status" value="1"/>
</dbReference>
<evidence type="ECO:0000313" key="8">
    <source>
        <dbReference type="EMBL" id="WAS97303.1"/>
    </source>
</evidence>
<protein>
    <recommendedName>
        <fullName evidence="2">carbonic anhydrase</fullName>
        <ecNumber evidence="2">4.2.1.1</ecNumber>
    </recommendedName>
</protein>
<dbReference type="CDD" id="cd03124">
    <property type="entry name" value="alpha_CA_prokaryotic_like"/>
    <property type="match status" value="1"/>
</dbReference>
<dbReference type="InterPro" id="IPR023561">
    <property type="entry name" value="Carbonic_anhydrase_a-class"/>
</dbReference>
<comment type="similarity">
    <text evidence="1">Belongs to the alpha-carbonic anhydrase family.</text>
</comment>
<evidence type="ECO:0000259" key="7">
    <source>
        <dbReference type="PROSITE" id="PS51144"/>
    </source>
</evidence>
<feature type="domain" description="Alpha-carbonic anhydrase" evidence="7">
    <location>
        <begin position="1"/>
        <end position="226"/>
    </location>
</feature>
<dbReference type="InterPro" id="IPR036398">
    <property type="entry name" value="CA_dom_sf"/>
</dbReference>
<evidence type="ECO:0000313" key="9">
    <source>
        <dbReference type="Proteomes" id="UP001164459"/>
    </source>
</evidence>
<keyword evidence="9" id="KW-1185">Reference proteome</keyword>
<evidence type="ECO:0000256" key="1">
    <source>
        <dbReference type="ARBA" id="ARBA00010718"/>
    </source>
</evidence>
<dbReference type="PANTHER" id="PTHR18952:SF265">
    <property type="entry name" value="CARBONIC ANHYDRASE"/>
    <property type="match status" value="1"/>
</dbReference>
<sequence length="226" mass="25245">MPAPVVTPQRTQQSPIKLNTVKSYYAPELMPLEFQYTKVGGTLVGEEFVLDRAGPGCHVVFDGMKCPLRKLHFHAPSEHRIDGVVAELELHLVHEILDYPDTYPSAYLVLGIMLAPKTDTQKAGPVHALAPWLRGHFDLGAVARASRNARQEYEVDPSIYLPEDRAYFRYEGSLTTGDADEVVTWAVLRDPTAVQGPGPLQLDPETSRLVQPLMRRYVLRNFALIA</sequence>
<proteinExistence type="inferred from homology"/>
<gene>
    <name evidence="8" type="ORF">O0S08_14240</name>
</gene>
<dbReference type="SMART" id="SM01057">
    <property type="entry name" value="Carb_anhydrase"/>
    <property type="match status" value="1"/>
</dbReference>
<evidence type="ECO:0000256" key="6">
    <source>
        <dbReference type="ARBA" id="ARBA00048348"/>
    </source>
</evidence>
<evidence type="ECO:0000256" key="3">
    <source>
        <dbReference type="ARBA" id="ARBA00022723"/>
    </source>
</evidence>
<accession>A0ABY7HDG6</accession>
<keyword evidence="5" id="KW-0456">Lyase</keyword>
<dbReference type="SUPFAM" id="SSF51069">
    <property type="entry name" value="Carbonic anhydrase"/>
    <property type="match status" value="1"/>
</dbReference>
<dbReference type="PANTHER" id="PTHR18952">
    <property type="entry name" value="CARBONIC ANHYDRASE"/>
    <property type="match status" value="1"/>
</dbReference>
<dbReference type="InterPro" id="IPR041891">
    <property type="entry name" value="Alpha_CA_prokaryot-like"/>
</dbReference>
<dbReference type="EMBL" id="CP114040">
    <property type="protein sequence ID" value="WAS97303.1"/>
    <property type="molecule type" value="Genomic_DNA"/>
</dbReference>
<keyword evidence="4" id="KW-0862">Zinc</keyword>
<dbReference type="Gene3D" id="3.10.200.10">
    <property type="entry name" value="Alpha carbonic anhydrase"/>
    <property type="match status" value="1"/>
</dbReference>
<evidence type="ECO:0000256" key="5">
    <source>
        <dbReference type="ARBA" id="ARBA00023239"/>
    </source>
</evidence>
<evidence type="ECO:0000256" key="4">
    <source>
        <dbReference type="ARBA" id="ARBA00022833"/>
    </source>
</evidence>
<dbReference type="Pfam" id="PF00194">
    <property type="entry name" value="Carb_anhydrase"/>
    <property type="match status" value="1"/>
</dbReference>
<dbReference type="Proteomes" id="UP001164459">
    <property type="component" value="Chromosome"/>
</dbReference>
<dbReference type="RefSeq" id="WP_269039666.1">
    <property type="nucleotide sequence ID" value="NZ_CP114040.1"/>
</dbReference>
<reference evidence="8" key="1">
    <citation type="submission" date="2022-11" db="EMBL/GenBank/DDBJ databases">
        <title>Minimal conservation of predation-associated metabolite biosynthetic gene clusters underscores biosynthetic potential of Myxococcota including descriptions for ten novel species: Archangium lansinium sp. nov., Myxococcus landrumus sp. nov., Nannocystis bai.</title>
        <authorList>
            <person name="Ahearne A."/>
            <person name="Stevens C."/>
            <person name="Dowd S."/>
        </authorList>
    </citation>
    <scope>NUCLEOTIDE SEQUENCE</scope>
    <source>
        <strain evidence="8">Fl3</strain>
    </source>
</reference>
<keyword evidence="3" id="KW-0479">Metal-binding</keyword>
<evidence type="ECO:0000256" key="2">
    <source>
        <dbReference type="ARBA" id="ARBA00012925"/>
    </source>
</evidence>
<comment type="catalytic activity">
    <reaction evidence="6">
        <text>hydrogencarbonate + H(+) = CO2 + H2O</text>
        <dbReference type="Rhea" id="RHEA:10748"/>
        <dbReference type="ChEBI" id="CHEBI:15377"/>
        <dbReference type="ChEBI" id="CHEBI:15378"/>
        <dbReference type="ChEBI" id="CHEBI:16526"/>
        <dbReference type="ChEBI" id="CHEBI:17544"/>
        <dbReference type="EC" id="4.2.1.1"/>
    </reaction>
</comment>
<dbReference type="InterPro" id="IPR001148">
    <property type="entry name" value="CA_dom"/>
</dbReference>